<evidence type="ECO:0000313" key="2">
    <source>
        <dbReference type="Proteomes" id="UP000789375"/>
    </source>
</evidence>
<accession>A0A9N9IEM6</accession>
<proteinExistence type="predicted"/>
<comment type="caution">
    <text evidence="1">The sequence shown here is derived from an EMBL/GenBank/DDBJ whole genome shotgun (WGS) entry which is preliminary data.</text>
</comment>
<dbReference type="AlphaFoldDB" id="A0A9N9IEM6"/>
<evidence type="ECO:0000313" key="1">
    <source>
        <dbReference type="EMBL" id="CAG8733902.1"/>
    </source>
</evidence>
<name>A0A9N9IEM6_FUNMO</name>
<dbReference type="EMBL" id="CAJVPP010017894">
    <property type="protein sequence ID" value="CAG8733902.1"/>
    <property type="molecule type" value="Genomic_DNA"/>
</dbReference>
<organism evidence="1 2">
    <name type="scientific">Funneliformis mosseae</name>
    <name type="common">Endomycorrhizal fungus</name>
    <name type="synonym">Glomus mosseae</name>
    <dbReference type="NCBI Taxonomy" id="27381"/>
    <lineage>
        <taxon>Eukaryota</taxon>
        <taxon>Fungi</taxon>
        <taxon>Fungi incertae sedis</taxon>
        <taxon>Mucoromycota</taxon>
        <taxon>Glomeromycotina</taxon>
        <taxon>Glomeromycetes</taxon>
        <taxon>Glomerales</taxon>
        <taxon>Glomeraceae</taxon>
        <taxon>Funneliformis</taxon>
    </lineage>
</organism>
<keyword evidence="2" id="KW-1185">Reference proteome</keyword>
<gene>
    <name evidence="1" type="ORF">FMOSSE_LOCUS15782</name>
</gene>
<feature type="non-terminal residue" evidence="1">
    <location>
        <position position="1"/>
    </location>
</feature>
<protein>
    <submittedName>
        <fullName evidence="1">13336_t:CDS:1</fullName>
    </submittedName>
</protein>
<dbReference type="Proteomes" id="UP000789375">
    <property type="component" value="Unassembled WGS sequence"/>
</dbReference>
<reference evidence="1" key="1">
    <citation type="submission" date="2021-06" db="EMBL/GenBank/DDBJ databases">
        <authorList>
            <person name="Kallberg Y."/>
            <person name="Tangrot J."/>
            <person name="Rosling A."/>
        </authorList>
    </citation>
    <scope>NUCLEOTIDE SEQUENCE</scope>
    <source>
        <strain evidence="1">87-6 pot B 2015</strain>
    </source>
</reference>
<sequence>DTDSYNTLEQNIVNNHGEFLKHYQMVHQSYLSIYSKSLKTFSNMEHNISNILKYNYYLKTPIIMKSNNVTSTSSRSIFYKIQQFCQTLFFRKRYNKEKLKELDDSIIINSLEVLIEDLMDIQNVIYEALQNTLLLKKYNDFIFSEVNHIKYDLENLIGYHEQPFGNLLYMARYFKAFDKDKETLENDLKKYVLSKELLKDLNSELDIFTRNFTASKEYYQSYQGYLKGLWDDMKVIEKKELNEWEVKMFKKVLNGVRANHQTCLYQLSSFDKN</sequence>